<evidence type="ECO:0000256" key="4">
    <source>
        <dbReference type="SAM" id="Phobius"/>
    </source>
</evidence>
<feature type="region of interest" description="Disordered" evidence="3">
    <location>
        <begin position="279"/>
        <end position="323"/>
    </location>
</feature>
<dbReference type="PANTHER" id="PTHR43080:SF2">
    <property type="entry name" value="CBS DOMAIN-CONTAINING PROTEIN"/>
    <property type="match status" value="1"/>
</dbReference>
<evidence type="ECO:0000256" key="3">
    <source>
        <dbReference type="SAM" id="MobiDB-lite"/>
    </source>
</evidence>
<dbReference type="SMART" id="SM00116">
    <property type="entry name" value="CBS"/>
    <property type="match status" value="3"/>
</dbReference>
<accession>A0A642UFN6</accession>
<dbReference type="VEuPathDB" id="FungiDB:DIURU_004924"/>
<reference evidence="6 7" key="1">
    <citation type="submission" date="2019-07" db="EMBL/GenBank/DDBJ databases">
        <title>Genome assembly of two rare yeast pathogens: Diutina rugosa and Trichomonascus ciferrii.</title>
        <authorList>
            <person name="Mixao V."/>
            <person name="Saus E."/>
            <person name="Hansen A."/>
            <person name="Lass-Flor C."/>
            <person name="Gabaldon T."/>
        </authorList>
    </citation>
    <scope>NUCLEOTIDE SEQUENCE [LARGE SCALE GENOMIC DNA]</scope>
    <source>
        <strain evidence="6 7">CBS 613</strain>
    </source>
</reference>
<dbReference type="PANTHER" id="PTHR43080">
    <property type="entry name" value="CBS DOMAIN-CONTAINING PROTEIN CBSX3, MITOCHONDRIAL"/>
    <property type="match status" value="1"/>
</dbReference>
<keyword evidence="7" id="KW-1185">Reference proteome</keyword>
<feature type="transmembrane region" description="Helical" evidence="4">
    <location>
        <begin position="498"/>
        <end position="516"/>
    </location>
</feature>
<dbReference type="InterPro" id="IPR046342">
    <property type="entry name" value="CBS_dom_sf"/>
</dbReference>
<keyword evidence="4" id="KW-0812">Transmembrane</keyword>
<dbReference type="InterPro" id="IPR000644">
    <property type="entry name" value="CBS_dom"/>
</dbReference>
<gene>
    <name evidence="6" type="ORF">DIURU_004924</name>
</gene>
<sequence>MAARRENCVLVLDDHALVGIITAKDLAFRIAGAGKVAGMVLVEEIMTSNPICSHSDDPAGEALNLMVERGFRHLPVLGDDGTVVGVLDITKCYAQQMEKLERMHESSKQLYEALDTVHSEMGGSHPSHVFRYFEELRTRLNGPTLDSVLSHETEPIYTTVKSTVYDATVLMNENHTTAVLVKDYQGSVAGIFTSKDVVLRVIAAGLDPKTCSIVRVMTPQPDVSRSSTPIQQALRQMFEGHYLNLPIVSDEDDEIVGIVDVLKLTYATLNQIKQIEQKESPTGLQITSDTSTPTQEPEGPTWNKFWTSYDPNSNDDSDSVHSDSLVATPDVASSEYQRYNFDITPQDSVSQVDPHQPAVSKSYARSGSHSGIIAEEDYGKSQIIFKLRVPGIQDRVYRIPFTPADGTNKLRQAISERLDEIELEAIGGSSYAISYVDDENDTVSITSDCDILECARINLWLGKDVVDLYLHDPSKPARPSKVDAIESKQWIEGISNEVLVSAIGVLAGTILLGYVFSKN</sequence>
<keyword evidence="4" id="KW-0472">Membrane</keyword>
<evidence type="ECO:0000313" key="6">
    <source>
        <dbReference type="EMBL" id="KAA8898070.1"/>
    </source>
</evidence>
<evidence type="ECO:0000256" key="2">
    <source>
        <dbReference type="PROSITE-ProRule" id="PRU00703"/>
    </source>
</evidence>
<dbReference type="Gene3D" id="3.10.580.10">
    <property type="entry name" value="CBS-domain"/>
    <property type="match status" value="2"/>
</dbReference>
<dbReference type="SUPFAM" id="SSF54277">
    <property type="entry name" value="CAD &amp; PB1 domains"/>
    <property type="match status" value="1"/>
</dbReference>
<feature type="domain" description="CBS" evidence="5">
    <location>
        <begin position="217"/>
        <end position="274"/>
    </location>
</feature>
<feature type="domain" description="CBS" evidence="5">
    <location>
        <begin position="149"/>
        <end position="208"/>
    </location>
</feature>
<dbReference type="EMBL" id="SWFT01000149">
    <property type="protein sequence ID" value="KAA8898070.1"/>
    <property type="molecule type" value="Genomic_DNA"/>
</dbReference>
<name>A0A642UFN6_DIURU</name>
<evidence type="ECO:0000256" key="1">
    <source>
        <dbReference type="ARBA" id="ARBA00023122"/>
    </source>
</evidence>
<evidence type="ECO:0000259" key="5">
    <source>
        <dbReference type="PROSITE" id="PS51371"/>
    </source>
</evidence>
<dbReference type="SUPFAM" id="SSF54631">
    <property type="entry name" value="CBS-domain pair"/>
    <property type="match status" value="2"/>
</dbReference>
<feature type="compositionally biased region" description="Polar residues" evidence="3">
    <location>
        <begin position="279"/>
        <end position="295"/>
    </location>
</feature>
<feature type="domain" description="CBS" evidence="5">
    <location>
        <begin position="46"/>
        <end position="102"/>
    </location>
</feature>
<proteinExistence type="predicted"/>
<dbReference type="GeneID" id="54783575"/>
<dbReference type="InterPro" id="IPR051257">
    <property type="entry name" value="Diverse_CBS-Domain"/>
</dbReference>
<dbReference type="OrthoDB" id="418595at2759"/>
<dbReference type="RefSeq" id="XP_034010327.1">
    <property type="nucleotide sequence ID" value="XM_034157850.1"/>
</dbReference>
<protein>
    <recommendedName>
        <fullName evidence="5">CBS domain-containing protein</fullName>
    </recommendedName>
</protein>
<organism evidence="6 7">
    <name type="scientific">Diutina rugosa</name>
    <name type="common">Yeast</name>
    <name type="synonym">Candida rugosa</name>
    <dbReference type="NCBI Taxonomy" id="5481"/>
    <lineage>
        <taxon>Eukaryota</taxon>
        <taxon>Fungi</taxon>
        <taxon>Dikarya</taxon>
        <taxon>Ascomycota</taxon>
        <taxon>Saccharomycotina</taxon>
        <taxon>Pichiomycetes</taxon>
        <taxon>Debaryomycetaceae</taxon>
        <taxon>Diutina</taxon>
    </lineage>
</organism>
<dbReference type="PROSITE" id="PS51371">
    <property type="entry name" value="CBS"/>
    <property type="match status" value="3"/>
</dbReference>
<dbReference type="OMA" id="HMRIFSF"/>
<evidence type="ECO:0000313" key="7">
    <source>
        <dbReference type="Proteomes" id="UP000449547"/>
    </source>
</evidence>
<dbReference type="Pfam" id="PF00571">
    <property type="entry name" value="CBS"/>
    <property type="match status" value="3"/>
</dbReference>
<keyword evidence="4" id="KW-1133">Transmembrane helix</keyword>
<keyword evidence="1 2" id="KW-0129">CBS domain</keyword>
<comment type="caution">
    <text evidence="6">The sequence shown here is derived from an EMBL/GenBank/DDBJ whole genome shotgun (WGS) entry which is preliminary data.</text>
</comment>
<dbReference type="AlphaFoldDB" id="A0A642UFN6"/>
<dbReference type="Proteomes" id="UP000449547">
    <property type="component" value="Unassembled WGS sequence"/>
</dbReference>
<dbReference type="CDD" id="cd17782">
    <property type="entry name" value="CBS_pair_MUG70_2"/>
    <property type="match status" value="1"/>
</dbReference>